<dbReference type="InterPro" id="IPR000182">
    <property type="entry name" value="GNAT_dom"/>
</dbReference>
<organism evidence="4 5">
    <name type="scientific">Solimonas terrae</name>
    <dbReference type="NCBI Taxonomy" id="1396819"/>
    <lineage>
        <taxon>Bacteria</taxon>
        <taxon>Pseudomonadati</taxon>
        <taxon>Pseudomonadota</taxon>
        <taxon>Gammaproteobacteria</taxon>
        <taxon>Nevskiales</taxon>
        <taxon>Nevskiaceae</taxon>
        <taxon>Solimonas</taxon>
    </lineage>
</organism>
<evidence type="ECO:0000256" key="1">
    <source>
        <dbReference type="ARBA" id="ARBA00022679"/>
    </source>
</evidence>
<reference evidence="4 5" key="1">
    <citation type="journal article" date="2014" name="Int. J. Syst. Evol. Microbiol.">
        <title>Solimonas terrae sp. nov., isolated from soil.</title>
        <authorList>
            <person name="Kim S.J."/>
            <person name="Moon J.Y."/>
            <person name="Weon H.Y."/>
            <person name="Ahn J.H."/>
            <person name="Chen W.M."/>
            <person name="Kwon S.W."/>
        </authorList>
    </citation>
    <scope>NUCLEOTIDE SEQUENCE [LARGE SCALE GENOMIC DNA]</scope>
    <source>
        <strain evidence="4 5">KIS83-12</strain>
    </source>
</reference>
<comment type="caution">
    <text evidence="4">The sequence shown here is derived from an EMBL/GenBank/DDBJ whole genome shotgun (WGS) entry which is preliminary data.</text>
</comment>
<dbReference type="Pfam" id="PF00583">
    <property type="entry name" value="Acetyltransf_1"/>
    <property type="match status" value="1"/>
</dbReference>
<dbReference type="Proteomes" id="UP000472676">
    <property type="component" value="Unassembled WGS sequence"/>
</dbReference>
<dbReference type="GO" id="GO:0016747">
    <property type="term" value="F:acyltransferase activity, transferring groups other than amino-acyl groups"/>
    <property type="evidence" value="ECO:0007669"/>
    <property type="project" value="InterPro"/>
</dbReference>
<evidence type="ECO:0000259" key="3">
    <source>
        <dbReference type="PROSITE" id="PS51186"/>
    </source>
</evidence>
<keyword evidence="1 4" id="KW-0808">Transferase</keyword>
<evidence type="ECO:0000313" key="4">
    <source>
        <dbReference type="EMBL" id="NGY05194.1"/>
    </source>
</evidence>
<keyword evidence="2" id="KW-0012">Acyltransferase</keyword>
<dbReference type="Gene3D" id="3.40.630.30">
    <property type="match status" value="1"/>
</dbReference>
<protein>
    <submittedName>
        <fullName evidence="4">N-acetyltransferase</fullName>
    </submittedName>
</protein>
<dbReference type="AlphaFoldDB" id="A0A6M2BS68"/>
<name>A0A6M2BS68_9GAMM</name>
<evidence type="ECO:0000256" key="2">
    <source>
        <dbReference type="ARBA" id="ARBA00023315"/>
    </source>
</evidence>
<gene>
    <name evidence="4" type="ORF">G7Y85_10475</name>
</gene>
<dbReference type="CDD" id="cd04301">
    <property type="entry name" value="NAT_SF"/>
    <property type="match status" value="1"/>
</dbReference>
<evidence type="ECO:0000313" key="5">
    <source>
        <dbReference type="Proteomes" id="UP000472676"/>
    </source>
</evidence>
<feature type="domain" description="N-acetyltransferase" evidence="3">
    <location>
        <begin position="1"/>
        <end position="159"/>
    </location>
</feature>
<dbReference type="RefSeq" id="WP_166256118.1">
    <property type="nucleotide sequence ID" value="NZ_JAAMOW010000005.1"/>
</dbReference>
<dbReference type="SUPFAM" id="SSF55729">
    <property type="entry name" value="Acyl-CoA N-acyltransferases (Nat)"/>
    <property type="match status" value="1"/>
</dbReference>
<dbReference type="PROSITE" id="PS51186">
    <property type="entry name" value="GNAT"/>
    <property type="match status" value="1"/>
</dbReference>
<proteinExistence type="predicted"/>
<dbReference type="EMBL" id="JAAMOW010000005">
    <property type="protein sequence ID" value="NGY05194.1"/>
    <property type="molecule type" value="Genomic_DNA"/>
</dbReference>
<dbReference type="InterPro" id="IPR016181">
    <property type="entry name" value="Acyl_CoA_acyltransferase"/>
</dbReference>
<accession>A0A6M2BS68</accession>
<dbReference type="PANTHER" id="PTHR43072">
    <property type="entry name" value="N-ACETYLTRANSFERASE"/>
    <property type="match status" value="1"/>
</dbReference>
<sequence>MKLRAATPADLPAIFAIYDEQVLHGTATFDTVPKTATERLEWFQANPGQRYPIIVAETTAGVVGWARLYQWSPRPAYDRTAENAVYVHADARGHGIGRALLAELLHLAPACGVLTLMARIVAGNPASLALHEALGYTRIGLMRSAGVKHGALLDVWLLQYVLDDSDT</sequence>
<keyword evidence="5" id="KW-1185">Reference proteome</keyword>
<dbReference type="PANTHER" id="PTHR43072:SF23">
    <property type="entry name" value="UPF0039 PROTEIN C11D3.02C"/>
    <property type="match status" value="1"/>
</dbReference>